<dbReference type="Pfam" id="PF18602">
    <property type="entry name" value="Rap1a"/>
    <property type="match status" value="1"/>
</dbReference>
<dbReference type="EMBL" id="PVTD01000005">
    <property type="protein sequence ID" value="PRY23236.1"/>
    <property type="molecule type" value="Genomic_DNA"/>
</dbReference>
<comment type="caution">
    <text evidence="3">The sequence shown here is derived from an EMBL/GenBank/DDBJ whole genome shotgun (WGS) entry which is preliminary data.</text>
</comment>
<feature type="domain" description="Rap1a immunity protein" evidence="2">
    <location>
        <begin position="29"/>
        <end position="119"/>
    </location>
</feature>
<accession>A0A2T0RPX1</accession>
<evidence type="ECO:0000259" key="2">
    <source>
        <dbReference type="Pfam" id="PF18602"/>
    </source>
</evidence>
<evidence type="ECO:0000313" key="4">
    <source>
        <dbReference type="Proteomes" id="UP000239480"/>
    </source>
</evidence>
<dbReference type="InterPro" id="IPR041238">
    <property type="entry name" value="Rap1a"/>
</dbReference>
<evidence type="ECO:0000313" key="3">
    <source>
        <dbReference type="EMBL" id="PRY23236.1"/>
    </source>
</evidence>
<proteinExistence type="predicted"/>
<dbReference type="Proteomes" id="UP000239480">
    <property type="component" value="Unassembled WGS sequence"/>
</dbReference>
<keyword evidence="1" id="KW-0732">Signal</keyword>
<evidence type="ECO:0000256" key="1">
    <source>
        <dbReference type="SAM" id="SignalP"/>
    </source>
</evidence>
<sequence length="121" mass="13006">MRKTLICSIAAVGLATIASADSHMAPSYTAKELLRPCFEADSDARDGVFAEVECEQYLVGFVDALAAVDALDGICLPEQNVADEVRWAYMRWVHGAYSARTQLPAAEAVMGALKESFACSN</sequence>
<name>A0A2T0RPX1_9RHOB</name>
<gene>
    <name evidence="3" type="ORF">CLV78_105292</name>
</gene>
<dbReference type="AlphaFoldDB" id="A0A2T0RPX1"/>
<protein>
    <recommendedName>
        <fullName evidence="2">Rap1a immunity protein domain-containing protein</fullName>
    </recommendedName>
</protein>
<reference evidence="3 4" key="1">
    <citation type="submission" date="2018-03" db="EMBL/GenBank/DDBJ databases">
        <title>Genomic Encyclopedia of Archaeal and Bacterial Type Strains, Phase II (KMG-II): from individual species to whole genera.</title>
        <authorList>
            <person name="Goeker M."/>
        </authorList>
    </citation>
    <scope>NUCLEOTIDE SEQUENCE [LARGE SCALE GENOMIC DNA]</scope>
    <source>
        <strain evidence="3 4">DSM 29328</strain>
    </source>
</reference>
<keyword evidence="4" id="KW-1185">Reference proteome</keyword>
<feature type="chain" id="PRO_5015629429" description="Rap1a immunity protein domain-containing protein" evidence="1">
    <location>
        <begin position="21"/>
        <end position="121"/>
    </location>
</feature>
<organism evidence="3 4">
    <name type="scientific">Aliiruegeria haliotis</name>
    <dbReference type="NCBI Taxonomy" id="1280846"/>
    <lineage>
        <taxon>Bacteria</taxon>
        <taxon>Pseudomonadati</taxon>
        <taxon>Pseudomonadota</taxon>
        <taxon>Alphaproteobacteria</taxon>
        <taxon>Rhodobacterales</taxon>
        <taxon>Roseobacteraceae</taxon>
        <taxon>Aliiruegeria</taxon>
    </lineage>
</organism>
<dbReference type="OrthoDB" id="7866729at2"/>
<dbReference type="RefSeq" id="WP_106205531.1">
    <property type="nucleotide sequence ID" value="NZ_PVTD01000005.1"/>
</dbReference>
<feature type="signal peptide" evidence="1">
    <location>
        <begin position="1"/>
        <end position="20"/>
    </location>
</feature>